<dbReference type="Pfam" id="PF04055">
    <property type="entry name" value="Radical_SAM"/>
    <property type="match status" value="1"/>
</dbReference>
<accession>A0A9E4N698</accession>
<feature type="non-terminal residue" evidence="5">
    <location>
        <position position="233"/>
    </location>
</feature>
<feature type="domain" description="Radical SAM core" evidence="4">
    <location>
        <begin position="131"/>
        <end position="233"/>
    </location>
</feature>
<name>A0A9E4N698_9GAMM</name>
<dbReference type="GO" id="GO:0035598">
    <property type="term" value="F:tRNA (N(6)-L-threonylcarbamoyladenosine(37)-C(2))-methylthiotransferase activity"/>
    <property type="evidence" value="ECO:0007669"/>
    <property type="project" value="TreeGrafter"/>
</dbReference>
<protein>
    <submittedName>
        <fullName evidence="5">Radical SAM protein</fullName>
    </submittedName>
</protein>
<keyword evidence="2" id="KW-0808">Transferase</keyword>
<evidence type="ECO:0000256" key="1">
    <source>
        <dbReference type="ARBA" id="ARBA00001966"/>
    </source>
</evidence>
<organism evidence="5 6">
    <name type="scientific">Candidatus Thiodiazotropha taylori</name>
    <dbReference type="NCBI Taxonomy" id="2792791"/>
    <lineage>
        <taxon>Bacteria</taxon>
        <taxon>Pseudomonadati</taxon>
        <taxon>Pseudomonadota</taxon>
        <taxon>Gammaproteobacteria</taxon>
        <taxon>Chromatiales</taxon>
        <taxon>Sedimenticolaceae</taxon>
        <taxon>Candidatus Thiodiazotropha</taxon>
    </lineage>
</organism>
<proteinExistence type="predicted"/>
<dbReference type="InterPro" id="IPR038135">
    <property type="entry name" value="Methylthiotransferase_N_sf"/>
</dbReference>
<evidence type="ECO:0000259" key="3">
    <source>
        <dbReference type="PROSITE" id="PS51449"/>
    </source>
</evidence>
<dbReference type="Gene3D" id="3.80.30.20">
    <property type="entry name" value="tm_1862 like domain"/>
    <property type="match status" value="1"/>
</dbReference>
<dbReference type="Pfam" id="PF00919">
    <property type="entry name" value="UPF0004"/>
    <property type="match status" value="1"/>
</dbReference>
<dbReference type="InterPro" id="IPR058240">
    <property type="entry name" value="rSAM_sf"/>
</dbReference>
<evidence type="ECO:0000313" key="6">
    <source>
        <dbReference type="Proteomes" id="UP000886667"/>
    </source>
</evidence>
<evidence type="ECO:0000256" key="2">
    <source>
        <dbReference type="ARBA" id="ARBA00022679"/>
    </source>
</evidence>
<comment type="cofactor">
    <cofactor evidence="1">
        <name>[4Fe-4S] cluster</name>
        <dbReference type="ChEBI" id="CHEBI:49883"/>
    </cofactor>
</comment>
<dbReference type="SFLD" id="SFLDS00029">
    <property type="entry name" value="Radical_SAM"/>
    <property type="match status" value="1"/>
</dbReference>
<dbReference type="PROSITE" id="PS01278">
    <property type="entry name" value="MTTASE_RADICAL"/>
    <property type="match status" value="1"/>
</dbReference>
<dbReference type="PROSITE" id="PS51918">
    <property type="entry name" value="RADICAL_SAM"/>
    <property type="match status" value="1"/>
</dbReference>
<dbReference type="GO" id="GO:0051539">
    <property type="term" value="F:4 iron, 4 sulfur cluster binding"/>
    <property type="evidence" value="ECO:0007669"/>
    <property type="project" value="UniProtKB-KW"/>
</dbReference>
<dbReference type="SUPFAM" id="SSF102114">
    <property type="entry name" value="Radical SAM enzymes"/>
    <property type="match status" value="1"/>
</dbReference>
<dbReference type="AlphaFoldDB" id="A0A9E4N698"/>
<dbReference type="PANTHER" id="PTHR11918:SF45">
    <property type="entry name" value="THREONYLCARBAMOYLADENOSINE TRNA METHYLTHIOTRANSFERASE"/>
    <property type="match status" value="1"/>
</dbReference>
<evidence type="ECO:0000259" key="4">
    <source>
        <dbReference type="PROSITE" id="PS51918"/>
    </source>
</evidence>
<dbReference type="Proteomes" id="UP000886667">
    <property type="component" value="Unassembled WGS sequence"/>
</dbReference>
<dbReference type="InterPro" id="IPR020612">
    <property type="entry name" value="Methylthiotransferase_CS"/>
</dbReference>
<dbReference type="InterPro" id="IPR013848">
    <property type="entry name" value="Methylthiotransferase_N"/>
</dbReference>
<dbReference type="PROSITE" id="PS51449">
    <property type="entry name" value="MTTASE_N"/>
    <property type="match status" value="1"/>
</dbReference>
<reference evidence="5" key="1">
    <citation type="journal article" date="2021" name="Proc. Natl. Acad. Sci. U.S.A.">
        <title>Global biogeography of chemosynthetic symbionts reveals both localized and globally distributed symbiont groups. .</title>
        <authorList>
            <person name="Osvatic J.T."/>
            <person name="Wilkins L.G.E."/>
            <person name="Leibrecht L."/>
            <person name="Leray M."/>
            <person name="Zauner S."/>
            <person name="Polzin J."/>
            <person name="Camacho Y."/>
            <person name="Gros O."/>
            <person name="van Gils J.A."/>
            <person name="Eisen J.A."/>
            <person name="Petersen J.M."/>
            <person name="Yuen B."/>
        </authorList>
    </citation>
    <scope>NUCLEOTIDE SEQUENCE</scope>
    <source>
        <strain evidence="5">MAGclacostrist064TRANS</strain>
    </source>
</reference>
<sequence length="233" mass="26057">MRIHLKTLGCRLNEAELETWSREFQARGFHITGQAEEADLLVVNTCAVTQEAVRKSRKLMSRSGRLNPNARLVVSGCYASLEPDQVMKMEGVDLLVDNRDKARLVEIVSDKLDLKLMPEAAMEAEAAGILARGRQRAFIKVQDGCRYRCTFCIVTLARGEERSRPIEEIVDEINRLHGEGIQEVVITGVHIGGYGADIDTNLVELIEAILADSEIPRLRIGSIEPWDLQAGFW</sequence>
<comment type="caution">
    <text evidence="5">The sequence shown here is derived from an EMBL/GenBank/DDBJ whole genome shotgun (WGS) entry which is preliminary data.</text>
</comment>
<evidence type="ECO:0000313" key="5">
    <source>
        <dbReference type="EMBL" id="MCG7948264.1"/>
    </source>
</evidence>
<gene>
    <name evidence="5" type="ORF">JAZ07_18135</name>
</gene>
<dbReference type="InterPro" id="IPR007197">
    <property type="entry name" value="rSAM"/>
</dbReference>
<dbReference type="GO" id="GO:0046872">
    <property type="term" value="F:metal ion binding"/>
    <property type="evidence" value="ECO:0007669"/>
    <property type="project" value="UniProtKB-KW"/>
</dbReference>
<dbReference type="Gene3D" id="3.40.50.12160">
    <property type="entry name" value="Methylthiotransferase, N-terminal domain"/>
    <property type="match status" value="1"/>
</dbReference>
<dbReference type="PANTHER" id="PTHR11918">
    <property type="entry name" value="RADICAL SAM PROTEINS"/>
    <property type="match status" value="1"/>
</dbReference>
<feature type="domain" description="MTTase N-terminal" evidence="3">
    <location>
        <begin position="1"/>
        <end position="113"/>
    </location>
</feature>
<dbReference type="InterPro" id="IPR023404">
    <property type="entry name" value="rSAM_horseshoe"/>
</dbReference>
<dbReference type="EMBL" id="JAEPCM010000658">
    <property type="protein sequence ID" value="MCG7948264.1"/>
    <property type="molecule type" value="Genomic_DNA"/>
</dbReference>